<dbReference type="Gene3D" id="3.90.550.10">
    <property type="entry name" value="Spore Coat Polysaccharide Biosynthesis Protein SpsA, Chain A"/>
    <property type="match status" value="1"/>
</dbReference>
<dbReference type="RefSeq" id="WP_010852342.1">
    <property type="nucleotide sequence ID" value="NZ_AQHR01000008.1"/>
</dbReference>
<dbReference type="CDD" id="cd00761">
    <property type="entry name" value="Glyco_tranf_GTA_type"/>
    <property type="match status" value="1"/>
</dbReference>
<organism evidence="2 3">
    <name type="scientific">Lunatimonas lonarensis</name>
    <dbReference type="NCBI Taxonomy" id="1232681"/>
    <lineage>
        <taxon>Bacteria</taxon>
        <taxon>Pseudomonadati</taxon>
        <taxon>Bacteroidota</taxon>
        <taxon>Cytophagia</taxon>
        <taxon>Cytophagales</taxon>
        <taxon>Cyclobacteriaceae</taxon>
    </lineage>
</organism>
<dbReference type="Pfam" id="PF00535">
    <property type="entry name" value="Glycos_transf_2"/>
    <property type="match status" value="1"/>
</dbReference>
<dbReference type="STRING" id="1232681.ADIS_0190"/>
<name>R7ZYZ8_9BACT</name>
<dbReference type="PANTHER" id="PTHR22916">
    <property type="entry name" value="GLYCOSYLTRANSFERASE"/>
    <property type="match status" value="1"/>
</dbReference>
<keyword evidence="3" id="KW-1185">Reference proteome</keyword>
<evidence type="ECO:0000259" key="1">
    <source>
        <dbReference type="Pfam" id="PF00535"/>
    </source>
</evidence>
<dbReference type="OrthoDB" id="9801954at2"/>
<dbReference type="Proteomes" id="UP000013909">
    <property type="component" value="Unassembled WGS sequence"/>
</dbReference>
<comment type="caution">
    <text evidence="2">The sequence shown here is derived from an EMBL/GenBank/DDBJ whole genome shotgun (WGS) entry which is preliminary data.</text>
</comment>
<keyword evidence="2" id="KW-0808">Transferase</keyword>
<accession>R7ZYZ8</accession>
<dbReference type="AlphaFoldDB" id="R7ZYZ8"/>
<sequence>MISLVIPHFKDVKRLIFLLNHLNHQALEKKKLEVIVVNNDPDIPLMLPDTLTVTYSLSVLEEPKPGSYAARNKGIEAARGEIIAFTDSDMLPDSRWLEIALGCFLTDKSKEIGILTGPVPLFFKDPNHLTPAEIYEKYTGFDFEGYAREGACGAGNWFSYKSVLEEFGRFREDLKSNGDTELSLRISQKYKVIYVPELINRHPARFTIDELVFRYQRILGGAYTRKFQGNKIGFFLHTINFIFRRFRFSIKKFFTVPMAESWAIFKVCNALSWGAAIEYFRLIMEGGGKR</sequence>
<dbReference type="SUPFAM" id="SSF53448">
    <property type="entry name" value="Nucleotide-diphospho-sugar transferases"/>
    <property type="match status" value="1"/>
</dbReference>
<evidence type="ECO:0000313" key="3">
    <source>
        <dbReference type="Proteomes" id="UP000013909"/>
    </source>
</evidence>
<gene>
    <name evidence="2" type="ORF">ADIS_0190</name>
</gene>
<dbReference type="InterPro" id="IPR001173">
    <property type="entry name" value="Glyco_trans_2-like"/>
</dbReference>
<proteinExistence type="predicted"/>
<protein>
    <submittedName>
        <fullName evidence="2">Glycosyl transferase, putative</fullName>
    </submittedName>
</protein>
<evidence type="ECO:0000313" key="2">
    <source>
        <dbReference type="EMBL" id="EON79310.1"/>
    </source>
</evidence>
<dbReference type="GO" id="GO:0016758">
    <property type="term" value="F:hexosyltransferase activity"/>
    <property type="evidence" value="ECO:0007669"/>
    <property type="project" value="UniProtKB-ARBA"/>
</dbReference>
<dbReference type="InterPro" id="IPR029044">
    <property type="entry name" value="Nucleotide-diphossugar_trans"/>
</dbReference>
<reference evidence="2 3" key="1">
    <citation type="submission" date="2013-02" db="EMBL/GenBank/DDBJ databases">
        <title>A novel strain isolated from Lonar lake, Maharashtra, India.</title>
        <authorList>
            <person name="Singh A."/>
        </authorList>
    </citation>
    <scope>NUCLEOTIDE SEQUENCE [LARGE SCALE GENOMIC DNA]</scope>
    <source>
        <strain evidence="2 3">AK24</strain>
    </source>
</reference>
<dbReference type="EMBL" id="AQHR01000008">
    <property type="protein sequence ID" value="EON79310.1"/>
    <property type="molecule type" value="Genomic_DNA"/>
</dbReference>
<feature type="domain" description="Glycosyltransferase 2-like" evidence="1">
    <location>
        <begin position="3"/>
        <end position="106"/>
    </location>
</feature>